<dbReference type="Proteomes" id="UP000254101">
    <property type="component" value="Unassembled WGS sequence"/>
</dbReference>
<protein>
    <submittedName>
        <fullName evidence="4">DUF2059 domain-containing protein</fullName>
    </submittedName>
</protein>
<feature type="compositionally biased region" description="Acidic residues" evidence="1">
    <location>
        <begin position="322"/>
        <end position="348"/>
    </location>
</feature>
<evidence type="ECO:0000256" key="2">
    <source>
        <dbReference type="SAM" id="SignalP"/>
    </source>
</evidence>
<evidence type="ECO:0000259" key="3">
    <source>
        <dbReference type="Pfam" id="PF09832"/>
    </source>
</evidence>
<feature type="region of interest" description="Disordered" evidence="1">
    <location>
        <begin position="322"/>
        <end position="354"/>
    </location>
</feature>
<keyword evidence="5" id="KW-1185">Reference proteome</keyword>
<evidence type="ECO:0000256" key="1">
    <source>
        <dbReference type="SAM" id="MobiDB-lite"/>
    </source>
</evidence>
<evidence type="ECO:0000313" key="4">
    <source>
        <dbReference type="EMBL" id="RDS76616.1"/>
    </source>
</evidence>
<dbReference type="EMBL" id="QRBB01000001">
    <property type="protein sequence ID" value="RDS76616.1"/>
    <property type="molecule type" value="Genomic_DNA"/>
</dbReference>
<proteinExistence type="predicted"/>
<gene>
    <name evidence="4" type="ORF">DL238_02690</name>
</gene>
<reference evidence="4 5" key="1">
    <citation type="submission" date="2018-07" db="EMBL/GenBank/DDBJ databases">
        <title>Erythrobacter nanhaiensis sp. nov., a novel member of the genus Erythrobacter isolated from the South China Sea.</title>
        <authorList>
            <person name="Chen X."/>
            <person name="Liu J."/>
        </authorList>
    </citation>
    <scope>NUCLEOTIDE SEQUENCE [LARGE SCALE GENOMIC DNA]</scope>
    <source>
        <strain evidence="4 5">S-5</strain>
    </source>
</reference>
<feature type="signal peptide" evidence="2">
    <location>
        <begin position="1"/>
        <end position="21"/>
    </location>
</feature>
<comment type="caution">
    <text evidence="4">The sequence shown here is derived from an EMBL/GenBank/DDBJ whole genome shotgun (WGS) entry which is preliminary data.</text>
</comment>
<organism evidence="4 5">
    <name type="scientific">Alteriqipengyuania lutimaris</name>
    <dbReference type="NCBI Taxonomy" id="1538146"/>
    <lineage>
        <taxon>Bacteria</taxon>
        <taxon>Pseudomonadati</taxon>
        <taxon>Pseudomonadota</taxon>
        <taxon>Alphaproteobacteria</taxon>
        <taxon>Sphingomonadales</taxon>
        <taxon>Erythrobacteraceae</taxon>
        <taxon>Alteriqipengyuania</taxon>
    </lineage>
</organism>
<dbReference type="RefSeq" id="WP_115490843.1">
    <property type="nucleotide sequence ID" value="NZ_JACHWW010000001.1"/>
</dbReference>
<evidence type="ECO:0000313" key="5">
    <source>
        <dbReference type="Proteomes" id="UP000254101"/>
    </source>
</evidence>
<keyword evidence="2" id="KW-0732">Signal</keyword>
<dbReference type="Pfam" id="PF09832">
    <property type="entry name" value="DUF2059"/>
    <property type="match status" value="1"/>
</dbReference>
<dbReference type="InterPro" id="IPR018637">
    <property type="entry name" value="DUF2059"/>
</dbReference>
<feature type="domain" description="DUF2059" evidence="3">
    <location>
        <begin position="185"/>
        <end position="236"/>
    </location>
</feature>
<sequence>MKTFAISAALGALALAQPAFAQDGAMEEIDPDAPTEIVTEPDGDASGGEEDMDPAALAMISSMFAAMFQADPLTPEAEARLPEATAVAASLVPEGVYGEMMGQMMESFLSPILEMAESDGGGMSAGDLAEYTGLYGEDLDRLSPEERVELTQMFDPVYETRSRAQFDMILSTANTAFAALEPGVRDGLAKAYASRFESGELVALNAFFATPVGAKYARQSLVINTDPQVISGMMQSIPSMLQELPVLLEGIEEAEAGLPEPRRYDDLTPSEQRRASEILGVDQMTLRQSMADVDAMTDAAAADAEANVDAMAEIAADEAEMAAEEFEAGEEEREEEPESFEDAMEDLGEAPGAQ</sequence>
<dbReference type="OrthoDB" id="7409988at2"/>
<feature type="region of interest" description="Disordered" evidence="1">
    <location>
        <begin position="28"/>
        <end position="51"/>
    </location>
</feature>
<dbReference type="AlphaFoldDB" id="A0A395LI33"/>
<accession>A0A395LI33</accession>
<name>A0A395LI33_9SPHN</name>
<feature type="chain" id="PRO_5017334446" evidence="2">
    <location>
        <begin position="22"/>
        <end position="354"/>
    </location>
</feature>